<dbReference type="Gene3D" id="2.40.50.140">
    <property type="entry name" value="Nucleic acid-binding proteins"/>
    <property type="match status" value="1"/>
</dbReference>
<keyword evidence="1" id="KW-0813">Transport</keyword>
<dbReference type="InterPro" id="IPR003439">
    <property type="entry name" value="ABC_transporter-like_ATP-bd"/>
</dbReference>
<dbReference type="GO" id="GO:0140359">
    <property type="term" value="F:ABC-type transporter activity"/>
    <property type="evidence" value="ECO:0007669"/>
    <property type="project" value="InterPro"/>
</dbReference>
<dbReference type="Gene3D" id="2.40.50.100">
    <property type="match status" value="1"/>
</dbReference>
<accession>A0A7W8GCK1</accession>
<proteinExistence type="predicted"/>
<evidence type="ECO:0000256" key="2">
    <source>
        <dbReference type="ARBA" id="ARBA00022741"/>
    </source>
</evidence>
<reference evidence="6 7" key="1">
    <citation type="submission" date="2020-08" db="EMBL/GenBank/DDBJ databases">
        <title>Genomic Encyclopedia of Type Strains, Phase IV (KMG-IV): sequencing the most valuable type-strain genomes for metagenomic binning, comparative biology and taxonomic classification.</title>
        <authorList>
            <person name="Goeker M."/>
        </authorList>
    </citation>
    <scope>NUCLEOTIDE SEQUENCE [LARGE SCALE GENOMIC DNA]</scope>
    <source>
        <strain evidence="6 7">DSM 101791</strain>
    </source>
</reference>
<dbReference type="CDD" id="cd03301">
    <property type="entry name" value="ABC_MalK_N"/>
    <property type="match status" value="1"/>
</dbReference>
<dbReference type="FunFam" id="3.40.50.300:FF:000042">
    <property type="entry name" value="Maltose/maltodextrin ABC transporter, ATP-binding protein"/>
    <property type="match status" value="1"/>
</dbReference>
<dbReference type="InterPro" id="IPR040582">
    <property type="entry name" value="OB_MalK-like"/>
</dbReference>
<name>A0A7W8GCK1_9DEIO</name>
<keyword evidence="6" id="KW-0762">Sugar transport</keyword>
<dbReference type="InterPro" id="IPR012340">
    <property type="entry name" value="NA-bd_OB-fold"/>
</dbReference>
<evidence type="ECO:0000256" key="3">
    <source>
        <dbReference type="ARBA" id="ARBA00022840"/>
    </source>
</evidence>
<dbReference type="InterPro" id="IPR017871">
    <property type="entry name" value="ABC_transporter-like_CS"/>
</dbReference>
<keyword evidence="3 6" id="KW-0067">ATP-binding</keyword>
<evidence type="ECO:0000313" key="6">
    <source>
        <dbReference type="EMBL" id="MBB5233066.1"/>
    </source>
</evidence>
<dbReference type="GO" id="GO:0005524">
    <property type="term" value="F:ATP binding"/>
    <property type="evidence" value="ECO:0007669"/>
    <property type="project" value="UniProtKB-KW"/>
</dbReference>
<keyword evidence="7" id="KW-1185">Reference proteome</keyword>
<dbReference type="PROSITE" id="PS00211">
    <property type="entry name" value="ABC_TRANSPORTER_1"/>
    <property type="match status" value="1"/>
</dbReference>
<dbReference type="PANTHER" id="PTHR43875:SF1">
    <property type="entry name" value="OSMOPROTECTIVE COMPOUNDS UPTAKE ATP-BINDING PROTEIN GGTA"/>
    <property type="match status" value="1"/>
</dbReference>
<dbReference type="AlphaFoldDB" id="A0A7W8GCK1"/>
<dbReference type="PANTHER" id="PTHR43875">
    <property type="entry name" value="MALTODEXTRIN IMPORT ATP-BINDING PROTEIN MSMX"/>
    <property type="match status" value="1"/>
</dbReference>
<evidence type="ECO:0000256" key="4">
    <source>
        <dbReference type="SAM" id="MobiDB-lite"/>
    </source>
</evidence>
<dbReference type="InterPro" id="IPR008995">
    <property type="entry name" value="Mo/tungstate-bd_C_term_dom"/>
</dbReference>
<gene>
    <name evidence="6" type="ORF">HNQ09_000483</name>
</gene>
<sequence length="423" mass="45947">MAEVILENINKRYGTKHHAVKDFNLHIADRELMVFVGPSGCGKSTTLRMIAGLEDISDGVLRIGDRVVNDVPPKDRDIAMVFQNYALYPHMNVYENMAFGLKLRKTPKAEIDQRVRDAAKILQIEHLLGRKPKELSGGQRQRVAMGRAIVREPSVFLVDEPLSNLDAKLRVEMRSQISQLHRRLGATIVYVTHDQVEAMTLGNRIVVMRDGLIMQVDTPMNLYDFPQNKFVAGFIGSPSMNFLTARVQGGEFVVGESRVAAMGRLAQSLRAYEGKDVFLGIRPEHVGMIGHGQTDIPHGNNVLRGKVVVVEPLGAQTDLIIEVNGESLTAKLEGQAAIEPGDNIELLIDQTRLHAFDSTTEAAIDRGTPTGTRGQADTLGLGYEYPASSGMAAAAASVPAASMSASTPLSSGPSTVTVVSVKD</sequence>
<dbReference type="GO" id="GO:0016887">
    <property type="term" value="F:ATP hydrolysis activity"/>
    <property type="evidence" value="ECO:0007669"/>
    <property type="project" value="InterPro"/>
</dbReference>
<organism evidence="6 7">
    <name type="scientific">Deinococcus budaensis</name>
    <dbReference type="NCBI Taxonomy" id="1665626"/>
    <lineage>
        <taxon>Bacteria</taxon>
        <taxon>Thermotogati</taxon>
        <taxon>Deinococcota</taxon>
        <taxon>Deinococci</taxon>
        <taxon>Deinococcales</taxon>
        <taxon>Deinococcaceae</taxon>
        <taxon>Deinococcus</taxon>
    </lineage>
</organism>
<dbReference type="InterPro" id="IPR047641">
    <property type="entry name" value="ABC_transpr_MalK/UgpC-like"/>
</dbReference>
<dbReference type="SMART" id="SM00382">
    <property type="entry name" value="AAA"/>
    <property type="match status" value="1"/>
</dbReference>
<dbReference type="Pfam" id="PF00005">
    <property type="entry name" value="ABC_tran"/>
    <property type="match status" value="1"/>
</dbReference>
<evidence type="ECO:0000256" key="1">
    <source>
        <dbReference type="ARBA" id="ARBA00022448"/>
    </source>
</evidence>
<dbReference type="GO" id="GO:0008643">
    <property type="term" value="P:carbohydrate transport"/>
    <property type="evidence" value="ECO:0007669"/>
    <property type="project" value="InterPro"/>
</dbReference>
<dbReference type="RefSeq" id="WP_184024878.1">
    <property type="nucleotide sequence ID" value="NZ_JACHFN010000001.1"/>
</dbReference>
<dbReference type="Pfam" id="PF03459">
    <property type="entry name" value="TOBE"/>
    <property type="match status" value="1"/>
</dbReference>
<dbReference type="Gene3D" id="3.40.50.300">
    <property type="entry name" value="P-loop containing nucleotide triphosphate hydrolases"/>
    <property type="match status" value="1"/>
</dbReference>
<dbReference type="SUPFAM" id="SSF50331">
    <property type="entry name" value="MOP-like"/>
    <property type="match status" value="1"/>
</dbReference>
<dbReference type="Pfam" id="PF17912">
    <property type="entry name" value="OB_MalK"/>
    <property type="match status" value="1"/>
</dbReference>
<feature type="region of interest" description="Disordered" evidence="4">
    <location>
        <begin position="403"/>
        <end position="423"/>
    </location>
</feature>
<dbReference type="Proteomes" id="UP000525389">
    <property type="component" value="Unassembled WGS sequence"/>
</dbReference>
<dbReference type="InterPro" id="IPR005116">
    <property type="entry name" value="Transp-assoc_OB_typ1"/>
</dbReference>
<dbReference type="GO" id="GO:0055052">
    <property type="term" value="C:ATP-binding cassette (ABC) transporter complex, substrate-binding subunit-containing"/>
    <property type="evidence" value="ECO:0007669"/>
    <property type="project" value="TreeGrafter"/>
</dbReference>
<comment type="caution">
    <text evidence="6">The sequence shown here is derived from an EMBL/GenBank/DDBJ whole genome shotgun (WGS) entry which is preliminary data.</text>
</comment>
<dbReference type="SUPFAM" id="SSF52540">
    <property type="entry name" value="P-loop containing nucleoside triphosphate hydrolases"/>
    <property type="match status" value="1"/>
</dbReference>
<dbReference type="PROSITE" id="PS50893">
    <property type="entry name" value="ABC_TRANSPORTER_2"/>
    <property type="match status" value="1"/>
</dbReference>
<evidence type="ECO:0000259" key="5">
    <source>
        <dbReference type="PROSITE" id="PS50893"/>
    </source>
</evidence>
<dbReference type="InterPro" id="IPR003593">
    <property type="entry name" value="AAA+_ATPase"/>
</dbReference>
<dbReference type="InterPro" id="IPR015855">
    <property type="entry name" value="ABC_transpr_MalK-like"/>
</dbReference>
<protein>
    <submittedName>
        <fullName evidence="6">Multiple sugar transport system ATP-binding protein</fullName>
    </submittedName>
</protein>
<feature type="domain" description="ABC transporter" evidence="5">
    <location>
        <begin position="4"/>
        <end position="235"/>
    </location>
</feature>
<keyword evidence="2" id="KW-0547">Nucleotide-binding</keyword>
<dbReference type="EMBL" id="JACHFN010000001">
    <property type="protein sequence ID" value="MBB5233066.1"/>
    <property type="molecule type" value="Genomic_DNA"/>
</dbReference>
<evidence type="ECO:0000313" key="7">
    <source>
        <dbReference type="Proteomes" id="UP000525389"/>
    </source>
</evidence>
<dbReference type="NCBIfam" id="NF008653">
    <property type="entry name" value="PRK11650.1"/>
    <property type="match status" value="1"/>
</dbReference>
<dbReference type="InterPro" id="IPR027417">
    <property type="entry name" value="P-loop_NTPase"/>
</dbReference>